<dbReference type="InterPro" id="IPR019644">
    <property type="entry name" value="DUF2508"/>
</dbReference>
<evidence type="ECO:0000313" key="1">
    <source>
        <dbReference type="EMBL" id="WDF83342.1"/>
    </source>
</evidence>
<proteinExistence type="predicted"/>
<reference evidence="1 2" key="1">
    <citation type="submission" date="2023-02" db="EMBL/GenBank/DDBJ databases">
        <title>Genome sequence of Lacticaseibacillus sp. KACC 23028.</title>
        <authorList>
            <person name="Kim S."/>
            <person name="Heo J."/>
            <person name="Kwon S.-W."/>
        </authorList>
    </citation>
    <scope>NUCLEOTIDE SEQUENCE [LARGE SCALE GENOMIC DNA]</scope>
    <source>
        <strain evidence="1 2">KACC 23028</strain>
    </source>
</reference>
<evidence type="ECO:0000313" key="2">
    <source>
        <dbReference type="Proteomes" id="UP001220377"/>
    </source>
</evidence>
<gene>
    <name evidence="1" type="ORF">PQ472_03645</name>
</gene>
<dbReference type="RefSeq" id="WP_274261430.1">
    <property type="nucleotide sequence ID" value="NZ_CP117884.1"/>
</dbReference>
<name>A0ABY7WT55_9LACO</name>
<dbReference type="EMBL" id="CP117884">
    <property type="protein sequence ID" value="WDF83342.1"/>
    <property type="molecule type" value="Genomic_DNA"/>
</dbReference>
<protein>
    <submittedName>
        <fullName evidence="1">DUF2508 family protein</fullName>
    </submittedName>
</protein>
<dbReference type="Proteomes" id="UP001220377">
    <property type="component" value="Chromosome"/>
</dbReference>
<organism evidence="1 2">
    <name type="scientific">Lacticaseibacillus pabuli</name>
    <dbReference type="NCBI Taxonomy" id="3025672"/>
    <lineage>
        <taxon>Bacteria</taxon>
        <taxon>Bacillati</taxon>
        <taxon>Bacillota</taxon>
        <taxon>Bacilli</taxon>
        <taxon>Lactobacillales</taxon>
        <taxon>Lactobacillaceae</taxon>
        <taxon>Lacticaseibacillus</taxon>
    </lineage>
</organism>
<sequence length="88" mass="10556">MFGRKKLRQRAEVDGQLLELIYDVHDQMLRERKLVESATDGEERRQKARVALQEGLYDFLHRQAKRRRIDPAQVERFSVRHNLAQINK</sequence>
<accession>A0ABY7WT55</accession>
<keyword evidence="2" id="KW-1185">Reference proteome</keyword>
<dbReference type="Pfam" id="PF10704">
    <property type="entry name" value="DUF2508"/>
    <property type="match status" value="1"/>
</dbReference>